<dbReference type="PROSITE" id="PS51819">
    <property type="entry name" value="VOC"/>
    <property type="match status" value="1"/>
</dbReference>
<keyword evidence="6 8" id="KW-0520">NAD</keyword>
<dbReference type="STRING" id="29172.A0A0D8Y8E0"/>
<dbReference type="InterPro" id="IPR037523">
    <property type="entry name" value="VOC_core"/>
</dbReference>
<dbReference type="EC" id="1.1.1.31" evidence="3 8"/>
<evidence type="ECO:0000256" key="5">
    <source>
        <dbReference type="ARBA" id="ARBA00023002"/>
    </source>
</evidence>
<keyword evidence="11" id="KW-1185">Reference proteome</keyword>
<dbReference type="SUPFAM" id="SSF51735">
    <property type="entry name" value="NAD(P)-binding Rossmann-fold domains"/>
    <property type="match status" value="1"/>
</dbReference>
<dbReference type="SUPFAM" id="SSF48179">
    <property type="entry name" value="6-phosphogluconate dehydrogenase C-terminal domain-like"/>
    <property type="match status" value="1"/>
</dbReference>
<dbReference type="InterPro" id="IPR011548">
    <property type="entry name" value="HIBADH"/>
</dbReference>
<dbReference type="InterPro" id="IPR029154">
    <property type="entry name" value="HIBADH-like_NADP-bd"/>
</dbReference>
<dbReference type="Pfam" id="PF21701">
    <property type="entry name" value="GLOD4_C"/>
    <property type="match status" value="1"/>
</dbReference>
<proteinExistence type="inferred from homology"/>
<comment type="similarity">
    <text evidence="2">Belongs to the HIBADH-related family. 3-hydroxyisobutyrate dehydrogenase subfamily.</text>
</comment>
<dbReference type="PROSITE" id="PS00895">
    <property type="entry name" value="3_HYDROXYISOBUT_DH"/>
    <property type="match status" value="1"/>
</dbReference>
<dbReference type="SUPFAM" id="SSF54593">
    <property type="entry name" value="Glyoxalase/Bleomycin resistance protein/Dihydroxybiphenyl dioxygenase"/>
    <property type="match status" value="1"/>
</dbReference>
<dbReference type="GO" id="GO:0050661">
    <property type="term" value="F:NADP binding"/>
    <property type="evidence" value="ECO:0007669"/>
    <property type="project" value="InterPro"/>
</dbReference>
<dbReference type="CDD" id="cd16357">
    <property type="entry name" value="GLOD4_C"/>
    <property type="match status" value="1"/>
</dbReference>
<dbReference type="InterPro" id="IPR043194">
    <property type="entry name" value="GLOD4_C"/>
</dbReference>
<keyword evidence="4 8" id="KW-0101">Branched-chain amino acid catabolism</keyword>
<dbReference type="InterPro" id="IPR006115">
    <property type="entry name" value="6PGDH_NADP-bd"/>
</dbReference>
<evidence type="ECO:0000259" key="9">
    <source>
        <dbReference type="PROSITE" id="PS51819"/>
    </source>
</evidence>
<feature type="domain" description="VOC" evidence="9">
    <location>
        <begin position="379"/>
        <end position="500"/>
    </location>
</feature>
<evidence type="ECO:0000256" key="2">
    <source>
        <dbReference type="ARBA" id="ARBA00006013"/>
    </source>
</evidence>
<protein>
    <recommendedName>
        <fullName evidence="3 8">3-hydroxyisobutyrate dehydrogenase</fullName>
        <shortName evidence="8">HIBADH</shortName>
        <ecNumber evidence="3 8">1.1.1.31</ecNumber>
    </recommendedName>
</protein>
<dbReference type="UniPathway" id="UPA00362"/>
<evidence type="ECO:0000256" key="8">
    <source>
        <dbReference type="RuleBase" id="RU910714"/>
    </source>
</evidence>
<comment type="catalytic activity">
    <reaction evidence="7 8">
        <text>3-hydroxy-2-methylpropanoate + NAD(+) = 2-methyl-3-oxopropanoate + NADH + H(+)</text>
        <dbReference type="Rhea" id="RHEA:17681"/>
        <dbReference type="ChEBI" id="CHEBI:11805"/>
        <dbReference type="ChEBI" id="CHEBI:15378"/>
        <dbReference type="ChEBI" id="CHEBI:57540"/>
        <dbReference type="ChEBI" id="CHEBI:57700"/>
        <dbReference type="ChEBI" id="CHEBI:57945"/>
        <dbReference type="EC" id="1.1.1.31"/>
    </reaction>
</comment>
<dbReference type="Pfam" id="PF03446">
    <property type="entry name" value="NAD_binding_2"/>
    <property type="match status" value="1"/>
</dbReference>
<evidence type="ECO:0000256" key="3">
    <source>
        <dbReference type="ARBA" id="ARBA00012991"/>
    </source>
</evidence>
<evidence type="ECO:0000313" key="10">
    <source>
        <dbReference type="EMBL" id="KJH52467.1"/>
    </source>
</evidence>
<accession>A0A0D8Y8E0</accession>
<evidence type="ECO:0000256" key="7">
    <source>
        <dbReference type="ARBA" id="ARBA00049197"/>
    </source>
</evidence>
<reference evidence="11" key="2">
    <citation type="journal article" date="2016" name="Sci. Rep.">
        <title>Dictyocaulus viviparus genome, variome and transcriptome elucidate lungworm biology and support future intervention.</title>
        <authorList>
            <person name="McNulty S.N."/>
            <person name="Strube C."/>
            <person name="Rosa B.A."/>
            <person name="Martin J.C."/>
            <person name="Tyagi R."/>
            <person name="Choi Y.J."/>
            <person name="Wang Q."/>
            <person name="Hallsworth Pepin K."/>
            <person name="Zhang X."/>
            <person name="Ozersky P."/>
            <person name="Wilson R.K."/>
            <person name="Sternberg P.W."/>
            <person name="Gasser R.B."/>
            <person name="Mitreva M."/>
        </authorList>
    </citation>
    <scope>NUCLEOTIDE SEQUENCE [LARGE SCALE GENOMIC DNA]</scope>
    <source>
        <strain evidence="11">HannoverDv2000</strain>
    </source>
</reference>
<dbReference type="NCBIfam" id="TIGR01692">
    <property type="entry name" value="HIBADH"/>
    <property type="match status" value="1"/>
</dbReference>
<dbReference type="Gene3D" id="3.40.50.720">
    <property type="entry name" value="NAD(P)-binding Rossmann-like Domain"/>
    <property type="match status" value="1"/>
</dbReference>
<dbReference type="PANTHER" id="PTHR22981:SF7">
    <property type="entry name" value="3-HYDROXYISOBUTYRATE DEHYDROGENASE, MITOCHONDRIAL"/>
    <property type="match status" value="1"/>
</dbReference>
<keyword evidence="5 8" id="KW-0560">Oxidoreductase</keyword>
<dbReference type="OrthoDB" id="435038at2759"/>
<dbReference type="AlphaFoldDB" id="A0A0D8Y8E0"/>
<dbReference type="InterPro" id="IPR002204">
    <property type="entry name" value="3-OH-isobutyrate_DH-rel_CS"/>
</dbReference>
<dbReference type="GO" id="GO:0008442">
    <property type="term" value="F:3-hydroxyisobutyrate dehydrogenase activity"/>
    <property type="evidence" value="ECO:0007669"/>
    <property type="project" value="UniProtKB-EC"/>
</dbReference>
<dbReference type="InterPro" id="IPR029068">
    <property type="entry name" value="Glyas_Bleomycin-R_OHBP_Dase"/>
</dbReference>
<gene>
    <name evidence="10" type="ORF">DICVIV_01312</name>
</gene>
<sequence>MSIIGFIGLGNMGAQMARNLMRSGRKLIVYDINETVLAPFKAEGAEVAKCPADVAAVVNDIITMLPSSPHVKKAYSGDDGILKSIRPGSLCIDSSTIDQSASIEVARWCKNKQCTYVDAPVSGGVTGAENATLTFMVGCGRCQTTFDRASKILKLMGRNVVNCGEVGAGQAAKICNNMLLAVQMIGVSETMNLGIKMGLDSKVLANIINTSSGRCWSSDTYNPVPGVIEGIPPSNGYQGGFGSTLMAKDLSLAQNASTAVQAPTPLGSLAHQMYRLLAQNPEYADKDFGIIYQFLTEQNKTMVGYGNEDENFVIELTYNYGIGSYRLGNDFTGIFIVSDKIHSLVENRSDVEKLPCGEIKITDPDGHCFFIKSGRSDSRIVKVGIKVKDVKRSIGYWKEQLGMKVIEETKEFVTMCYGEEQCLLEIRQLPEGTTLDRASAYGRIAFAYPDDKLQALQKKIEIAKFPILKELVTLDTPGKASVQVVIFADPDEHEICFVGDNGFRELSKIDPNAEEKICKEIAQDNSASWFKGGKKMV</sequence>
<dbReference type="InterPro" id="IPR013328">
    <property type="entry name" value="6PGD_dom2"/>
</dbReference>
<reference evidence="10 11" key="1">
    <citation type="submission" date="2013-11" db="EMBL/GenBank/DDBJ databases">
        <title>Draft genome of the bovine lungworm Dictyocaulus viviparus.</title>
        <authorList>
            <person name="Mitreva M."/>
        </authorList>
    </citation>
    <scope>NUCLEOTIDE SEQUENCE [LARGE SCALE GENOMIC DNA]</scope>
    <source>
        <strain evidence="10 11">HannoverDv2000</strain>
    </source>
</reference>
<comment type="pathway">
    <text evidence="1 8">Amino-acid degradation; L-valine degradation.</text>
</comment>
<evidence type="ECO:0000313" key="11">
    <source>
        <dbReference type="Proteomes" id="UP000053766"/>
    </source>
</evidence>
<dbReference type="GO" id="GO:0005739">
    <property type="term" value="C:mitochondrion"/>
    <property type="evidence" value="ECO:0007669"/>
    <property type="project" value="TreeGrafter"/>
</dbReference>
<dbReference type="Proteomes" id="UP000053766">
    <property type="component" value="Unassembled WGS sequence"/>
</dbReference>
<dbReference type="PANTHER" id="PTHR22981">
    <property type="entry name" value="3-HYDROXYISOBUTYRATE DEHYDROGENASE-RELATED"/>
    <property type="match status" value="1"/>
</dbReference>
<evidence type="ECO:0000256" key="1">
    <source>
        <dbReference type="ARBA" id="ARBA00005109"/>
    </source>
</evidence>
<dbReference type="GO" id="GO:0006574">
    <property type="term" value="P:L-valine catabolic process"/>
    <property type="evidence" value="ECO:0007669"/>
    <property type="project" value="UniProtKB-UniPathway"/>
</dbReference>
<evidence type="ECO:0000256" key="6">
    <source>
        <dbReference type="ARBA" id="ARBA00023027"/>
    </source>
</evidence>
<dbReference type="Pfam" id="PF14833">
    <property type="entry name" value="NAD_binding_11"/>
    <property type="match status" value="1"/>
</dbReference>
<organism evidence="10 11">
    <name type="scientific">Dictyocaulus viviparus</name>
    <name type="common">Bovine lungworm</name>
    <dbReference type="NCBI Taxonomy" id="29172"/>
    <lineage>
        <taxon>Eukaryota</taxon>
        <taxon>Metazoa</taxon>
        <taxon>Ecdysozoa</taxon>
        <taxon>Nematoda</taxon>
        <taxon>Chromadorea</taxon>
        <taxon>Rhabditida</taxon>
        <taxon>Rhabditina</taxon>
        <taxon>Rhabditomorpha</taxon>
        <taxon>Strongyloidea</taxon>
        <taxon>Metastrongylidae</taxon>
        <taxon>Dictyocaulus</taxon>
    </lineage>
</organism>
<dbReference type="EMBL" id="KN716164">
    <property type="protein sequence ID" value="KJH52467.1"/>
    <property type="molecule type" value="Genomic_DNA"/>
</dbReference>
<dbReference type="GO" id="GO:0051287">
    <property type="term" value="F:NAD binding"/>
    <property type="evidence" value="ECO:0007669"/>
    <property type="project" value="InterPro"/>
</dbReference>
<evidence type="ECO:0000256" key="4">
    <source>
        <dbReference type="ARBA" id="ARBA00022456"/>
    </source>
</evidence>
<dbReference type="Gene3D" id="1.10.1040.10">
    <property type="entry name" value="N-(1-d-carboxylethyl)-l-norvaline Dehydrogenase, domain 2"/>
    <property type="match status" value="1"/>
</dbReference>
<name>A0A0D8Y8E0_DICVI</name>
<dbReference type="InterPro" id="IPR036291">
    <property type="entry name" value="NAD(P)-bd_dom_sf"/>
</dbReference>
<dbReference type="Gene3D" id="3.10.180.10">
    <property type="entry name" value="2,3-Dihydroxybiphenyl 1,2-Dioxygenase, domain 1"/>
    <property type="match status" value="2"/>
</dbReference>
<dbReference type="FunFam" id="1.10.1040.10:FF:000006">
    <property type="entry name" value="3-hydroxyisobutyrate dehydrogenase"/>
    <property type="match status" value="1"/>
</dbReference>
<dbReference type="InterPro" id="IPR008927">
    <property type="entry name" value="6-PGluconate_DH-like_C_sf"/>
</dbReference>